<accession>A0A1B0DG77</accession>
<organism evidence="2 3">
    <name type="scientific">Phlebotomus papatasi</name>
    <name type="common">Sandfly</name>
    <dbReference type="NCBI Taxonomy" id="29031"/>
    <lineage>
        <taxon>Eukaryota</taxon>
        <taxon>Metazoa</taxon>
        <taxon>Ecdysozoa</taxon>
        <taxon>Arthropoda</taxon>
        <taxon>Hexapoda</taxon>
        <taxon>Insecta</taxon>
        <taxon>Pterygota</taxon>
        <taxon>Neoptera</taxon>
        <taxon>Endopterygota</taxon>
        <taxon>Diptera</taxon>
        <taxon>Nematocera</taxon>
        <taxon>Psychodoidea</taxon>
        <taxon>Psychodidae</taxon>
        <taxon>Phlebotomus</taxon>
        <taxon>Phlebotomus</taxon>
    </lineage>
</organism>
<dbReference type="Proteomes" id="UP000092462">
    <property type="component" value="Unassembled WGS sequence"/>
</dbReference>
<evidence type="ECO:0000313" key="2">
    <source>
        <dbReference type="EnsemblMetazoa" id="PPAI007038-PA"/>
    </source>
</evidence>
<protein>
    <recommendedName>
        <fullName evidence="4">CCHC-type domain-containing protein</fullName>
    </recommendedName>
</protein>
<feature type="compositionally biased region" description="Basic and acidic residues" evidence="1">
    <location>
        <begin position="356"/>
        <end position="368"/>
    </location>
</feature>
<dbReference type="VEuPathDB" id="VectorBase:PPAPM1_007075"/>
<keyword evidence="3" id="KW-1185">Reference proteome</keyword>
<evidence type="ECO:0008006" key="4">
    <source>
        <dbReference type="Google" id="ProtNLM"/>
    </source>
</evidence>
<dbReference type="AlphaFoldDB" id="A0A1B0DG77"/>
<evidence type="ECO:0000313" key="3">
    <source>
        <dbReference type="Proteomes" id="UP000092462"/>
    </source>
</evidence>
<feature type="compositionally biased region" description="Polar residues" evidence="1">
    <location>
        <begin position="318"/>
        <end position="328"/>
    </location>
</feature>
<feature type="region of interest" description="Disordered" evidence="1">
    <location>
        <begin position="314"/>
        <end position="387"/>
    </location>
</feature>
<name>A0A1B0DG77_PHLPP</name>
<proteinExistence type="predicted"/>
<dbReference type="VEuPathDB" id="VectorBase:PPAI007038"/>
<sequence>MNEPRGGDKPPTERQRHSYNNYTDYKEFKVVVTKFRDFNAVEIGRIIKRNISKENVKETVITGRKSAVVYCVDRTTANHVANLQDFKDNGYEAYIPIYYITSCGIIRGINKQYSEEEIKNEIDARQVKVYKVERIKRKDTVDGQPEYAPTERMKIFFEGNEIPQYIYINSVRIPCEPFIRFTRQCQLCWEYTHSTRTCTKRSPKCKTCGDEGHSSIVCDQPPKCISCKGNHPADYINCPEKSRQENINRAIALNNMSANEAATIYPRPQMKRDTFAIVTGNRYDLLAEHDDYDEEFPTINEAVTKRKPKYVIPRKIPTHNNPLNQTKTQKTRESMDVDPIPGPSRQTADAEINEDGTQRERRLHEVRERRKRMLNQSRHNRADEESDWTNMRDNKLRDIKPTIHPWTTSVRRSRREETALCRIRIGHTALTHLHLIKKEESKECDQCKEAETVNHIIFKCSKYQEERRRNKISENPQIA</sequence>
<dbReference type="EMBL" id="AJVK01059355">
    <property type="status" value="NOT_ANNOTATED_CDS"/>
    <property type="molecule type" value="Genomic_DNA"/>
</dbReference>
<reference evidence="2" key="1">
    <citation type="submission" date="2022-08" db="UniProtKB">
        <authorList>
            <consortium name="EnsemblMetazoa"/>
        </authorList>
    </citation>
    <scope>IDENTIFICATION</scope>
    <source>
        <strain evidence="2">Israel</strain>
    </source>
</reference>
<dbReference type="EnsemblMetazoa" id="PPAI007038-RA">
    <property type="protein sequence ID" value="PPAI007038-PA"/>
    <property type="gene ID" value="PPAI007038"/>
</dbReference>
<evidence type="ECO:0000256" key="1">
    <source>
        <dbReference type="SAM" id="MobiDB-lite"/>
    </source>
</evidence>